<proteinExistence type="predicted"/>
<dbReference type="Gene3D" id="3.10.20.90">
    <property type="entry name" value="Phosphatidylinositol 3-kinase Catalytic Subunit, Chain A, domain 1"/>
    <property type="match status" value="1"/>
</dbReference>
<evidence type="ECO:0000313" key="3">
    <source>
        <dbReference type="EMBL" id="KAL1303959.1"/>
    </source>
</evidence>
<gene>
    <name evidence="3" type="ORF">AAFC00_000407</name>
</gene>
<feature type="region of interest" description="Disordered" evidence="1">
    <location>
        <begin position="1"/>
        <end position="245"/>
    </location>
</feature>
<dbReference type="SUPFAM" id="SSF54236">
    <property type="entry name" value="Ubiquitin-like"/>
    <property type="match status" value="1"/>
</dbReference>
<feature type="compositionally biased region" description="Acidic residues" evidence="1">
    <location>
        <begin position="172"/>
        <end position="183"/>
    </location>
</feature>
<sequence length="495" mass="54764">MADAPPKRSLFKRPAWAQAATTTTPAVATDNAADSPDTPEKSDLSLFSRSDTYDRILAEKERKRREKVGRKKTEQKKSHVVHTLDEDSDGIGAGKRRRISDLDSEDAENETYTSPPRRDKDDEHAPEGATLPAQGNSPTSHAPSTAGTATAAPQPEPRRTRSNSQPTIIELGDPEDDEDDDQDTSTPQPTLTAAAAQVPDSDSESDPELAELKRKARAKRRKEQEAHERLQSNAQSYSFFPNDLTPPPDPKVQLLITSPIPGATPLVVTRKLSQRLQEVREAWLSRQHAISPAIPHRDIFFTYRLRRLYDVTTCRSLNLRVDSDGHLIPDERDFMDNDETGVGREQEGKVHLEALTEELWLKMKDEKRRARNRGSVPRPAGSDSLLEAGATSSLGTQALPGDPSSQTPASTTTKDAVIRITMKAKGLKHVKLKIKPTTTFAKMANAARHKFGEQIPIAPEQSVVLAFDGDTLEPPEGLVQDTEIEDMDSIEVYFR</sequence>
<feature type="region of interest" description="Disordered" evidence="1">
    <location>
        <begin position="393"/>
        <end position="414"/>
    </location>
</feature>
<evidence type="ECO:0000259" key="2">
    <source>
        <dbReference type="Pfam" id="PF11976"/>
    </source>
</evidence>
<dbReference type="EMBL" id="JBFMKM010000009">
    <property type="protein sequence ID" value="KAL1303959.1"/>
    <property type="molecule type" value="Genomic_DNA"/>
</dbReference>
<feature type="compositionally biased region" description="Basic and acidic residues" evidence="1">
    <location>
        <begin position="116"/>
        <end position="126"/>
    </location>
</feature>
<comment type="caution">
    <text evidence="3">The sequence shown here is derived from an EMBL/GenBank/DDBJ whole genome shotgun (WGS) entry which is preliminary data.</text>
</comment>
<name>A0ABR3PCU0_9PEZI</name>
<feature type="region of interest" description="Disordered" evidence="1">
    <location>
        <begin position="367"/>
        <end position="386"/>
    </location>
</feature>
<feature type="compositionally biased region" description="Low complexity" evidence="1">
    <location>
        <begin position="184"/>
        <end position="197"/>
    </location>
</feature>
<accession>A0ABR3PCU0</accession>
<feature type="compositionally biased region" description="Polar residues" evidence="1">
    <location>
        <begin position="403"/>
        <end position="414"/>
    </location>
</feature>
<protein>
    <recommendedName>
        <fullName evidence="2">Rad60/SUMO-like domain-containing protein</fullName>
    </recommendedName>
</protein>
<feature type="compositionally biased region" description="Basic and acidic residues" evidence="1">
    <location>
        <begin position="51"/>
        <end position="61"/>
    </location>
</feature>
<dbReference type="GeneID" id="95974110"/>
<feature type="compositionally biased region" description="Low complexity" evidence="1">
    <location>
        <begin position="15"/>
        <end position="33"/>
    </location>
</feature>
<evidence type="ECO:0000313" key="4">
    <source>
        <dbReference type="Proteomes" id="UP001562354"/>
    </source>
</evidence>
<keyword evidence="4" id="KW-1185">Reference proteome</keyword>
<feature type="domain" description="Rad60/SUMO-like" evidence="2">
    <location>
        <begin position="418"/>
        <end position="493"/>
    </location>
</feature>
<feature type="compositionally biased region" description="Low complexity" evidence="1">
    <location>
        <begin position="137"/>
        <end position="153"/>
    </location>
</feature>
<dbReference type="Pfam" id="PF11976">
    <property type="entry name" value="Rad60-SLD"/>
    <property type="match status" value="1"/>
</dbReference>
<dbReference type="InterPro" id="IPR022617">
    <property type="entry name" value="Rad60/SUMO-like_dom"/>
</dbReference>
<dbReference type="RefSeq" id="XP_069200234.1">
    <property type="nucleotide sequence ID" value="XM_069343782.1"/>
</dbReference>
<feature type="compositionally biased region" description="Basic and acidic residues" evidence="1">
    <location>
        <begin position="71"/>
        <end position="85"/>
    </location>
</feature>
<reference evidence="3 4" key="1">
    <citation type="submission" date="2024-07" db="EMBL/GenBank/DDBJ databases">
        <title>Draft sequence of the Neodothiora populina.</title>
        <authorList>
            <person name="Drown D.D."/>
            <person name="Schuette U.S."/>
            <person name="Buechlein A.B."/>
            <person name="Rusch D.R."/>
            <person name="Winton L.W."/>
            <person name="Adams G.A."/>
        </authorList>
    </citation>
    <scope>NUCLEOTIDE SEQUENCE [LARGE SCALE GENOMIC DNA]</scope>
    <source>
        <strain evidence="3 4">CPC 39397</strain>
    </source>
</reference>
<evidence type="ECO:0000256" key="1">
    <source>
        <dbReference type="SAM" id="MobiDB-lite"/>
    </source>
</evidence>
<dbReference type="Proteomes" id="UP001562354">
    <property type="component" value="Unassembled WGS sequence"/>
</dbReference>
<dbReference type="InterPro" id="IPR029071">
    <property type="entry name" value="Ubiquitin-like_domsf"/>
</dbReference>
<organism evidence="3 4">
    <name type="scientific">Neodothiora populina</name>
    <dbReference type="NCBI Taxonomy" id="2781224"/>
    <lineage>
        <taxon>Eukaryota</taxon>
        <taxon>Fungi</taxon>
        <taxon>Dikarya</taxon>
        <taxon>Ascomycota</taxon>
        <taxon>Pezizomycotina</taxon>
        <taxon>Dothideomycetes</taxon>
        <taxon>Dothideomycetidae</taxon>
        <taxon>Dothideales</taxon>
        <taxon>Dothioraceae</taxon>
        <taxon>Neodothiora</taxon>
    </lineage>
</organism>